<evidence type="ECO:0000256" key="6">
    <source>
        <dbReference type="ARBA" id="ARBA00022692"/>
    </source>
</evidence>
<evidence type="ECO:0000256" key="8">
    <source>
        <dbReference type="ARBA" id="ARBA00022989"/>
    </source>
</evidence>
<organism evidence="12 13">
    <name type="scientific">Litoribrevibacter euphylliae</name>
    <dbReference type="NCBI Taxonomy" id="1834034"/>
    <lineage>
        <taxon>Bacteria</taxon>
        <taxon>Pseudomonadati</taxon>
        <taxon>Pseudomonadota</taxon>
        <taxon>Gammaproteobacteria</taxon>
        <taxon>Oceanospirillales</taxon>
        <taxon>Oceanospirillaceae</taxon>
        <taxon>Litoribrevibacter</taxon>
    </lineage>
</organism>
<dbReference type="EMBL" id="JBHRSZ010000004">
    <property type="protein sequence ID" value="MFC3151363.1"/>
    <property type="molecule type" value="Genomic_DNA"/>
</dbReference>
<reference evidence="13" key="1">
    <citation type="journal article" date="2019" name="Int. J. Syst. Evol. Microbiol.">
        <title>The Global Catalogue of Microorganisms (GCM) 10K type strain sequencing project: providing services to taxonomists for standard genome sequencing and annotation.</title>
        <authorList>
            <consortium name="The Broad Institute Genomics Platform"/>
            <consortium name="The Broad Institute Genome Sequencing Center for Infectious Disease"/>
            <person name="Wu L."/>
            <person name="Ma J."/>
        </authorList>
    </citation>
    <scope>NUCLEOTIDE SEQUENCE [LARGE SCALE GENOMIC DNA]</scope>
    <source>
        <strain evidence="13">KCTC 52438</strain>
    </source>
</reference>
<evidence type="ECO:0000259" key="11">
    <source>
        <dbReference type="PROSITE" id="PS52015"/>
    </source>
</evidence>
<dbReference type="PROSITE" id="PS52015">
    <property type="entry name" value="TONB_CTD"/>
    <property type="match status" value="1"/>
</dbReference>
<keyword evidence="13" id="KW-1185">Reference proteome</keyword>
<evidence type="ECO:0000256" key="7">
    <source>
        <dbReference type="ARBA" id="ARBA00022927"/>
    </source>
</evidence>
<name>A0ABV7HFE7_9GAMM</name>
<evidence type="ECO:0000256" key="4">
    <source>
        <dbReference type="ARBA" id="ARBA00022475"/>
    </source>
</evidence>
<evidence type="ECO:0000313" key="12">
    <source>
        <dbReference type="EMBL" id="MFC3151363.1"/>
    </source>
</evidence>
<keyword evidence="5" id="KW-0997">Cell inner membrane</keyword>
<evidence type="ECO:0000256" key="5">
    <source>
        <dbReference type="ARBA" id="ARBA00022519"/>
    </source>
</evidence>
<dbReference type="PANTHER" id="PTHR33446:SF2">
    <property type="entry name" value="PROTEIN TONB"/>
    <property type="match status" value="1"/>
</dbReference>
<comment type="subcellular location">
    <subcellularLocation>
        <location evidence="1">Cell inner membrane</location>
        <topology evidence="1">Single-pass membrane protein</topology>
        <orientation evidence="1">Periplasmic side</orientation>
    </subcellularLocation>
</comment>
<feature type="region of interest" description="Disordered" evidence="10">
    <location>
        <begin position="140"/>
        <end position="166"/>
    </location>
</feature>
<evidence type="ECO:0000256" key="2">
    <source>
        <dbReference type="ARBA" id="ARBA00006555"/>
    </source>
</evidence>
<keyword evidence="8" id="KW-1133">Transmembrane helix</keyword>
<dbReference type="PANTHER" id="PTHR33446">
    <property type="entry name" value="PROTEIN TONB-RELATED"/>
    <property type="match status" value="1"/>
</dbReference>
<dbReference type="Gene3D" id="3.30.1150.10">
    <property type="match status" value="1"/>
</dbReference>
<keyword evidence="6" id="KW-0812">Transmembrane</keyword>
<keyword evidence="4" id="KW-1003">Cell membrane</keyword>
<comment type="similarity">
    <text evidence="2">Belongs to the TonB family.</text>
</comment>
<evidence type="ECO:0000313" key="13">
    <source>
        <dbReference type="Proteomes" id="UP001595476"/>
    </source>
</evidence>
<dbReference type="Pfam" id="PF03544">
    <property type="entry name" value="TonB_C"/>
    <property type="match status" value="1"/>
</dbReference>
<evidence type="ECO:0000256" key="10">
    <source>
        <dbReference type="SAM" id="MobiDB-lite"/>
    </source>
</evidence>
<dbReference type="InterPro" id="IPR037682">
    <property type="entry name" value="TonB_C"/>
</dbReference>
<keyword evidence="3" id="KW-0813">Transport</keyword>
<evidence type="ECO:0000256" key="1">
    <source>
        <dbReference type="ARBA" id="ARBA00004383"/>
    </source>
</evidence>
<dbReference type="Proteomes" id="UP001595476">
    <property type="component" value="Unassembled WGS sequence"/>
</dbReference>
<proteinExistence type="inferred from homology"/>
<dbReference type="SUPFAM" id="SSF74653">
    <property type="entry name" value="TolA/TonB C-terminal domain"/>
    <property type="match status" value="1"/>
</dbReference>
<comment type="caution">
    <text evidence="12">The sequence shown here is derived from an EMBL/GenBank/DDBJ whole genome shotgun (WGS) entry which is preliminary data.</text>
</comment>
<keyword evidence="9" id="KW-0472">Membrane</keyword>
<dbReference type="InterPro" id="IPR051045">
    <property type="entry name" value="TonB-dependent_transducer"/>
</dbReference>
<evidence type="ECO:0000256" key="3">
    <source>
        <dbReference type="ARBA" id="ARBA00022448"/>
    </source>
</evidence>
<sequence length="276" mass="30270">MKSFGVRLFSVCMALLLHAGVISYLNSYEQQQVSSGQVSNSTLALSFSFSSPLIERAEASISKPVLIEESTEESIQEPIQKLIDAPIKEPVVDPISKPQLQKAQPAPQVPAIVDSFPQKDTQTTEKVTDVLETEIAAAETESPTIKNDSKTPISEMKETETNEVETESVASQATAISNQSGVHEDIILDPQFKSDPQPPIYPRLARKRGQEGVVWLDVWLDSRGEQTKLEVYDSSGIGSLDRAAIEAVSKWEFVPKHAAGLTVASRVRIPVHFMLN</sequence>
<accession>A0ABV7HFE7</accession>
<gene>
    <name evidence="12" type="ORF">ACFOEK_10035</name>
</gene>
<keyword evidence="7" id="KW-0653">Protein transport</keyword>
<dbReference type="InterPro" id="IPR006260">
    <property type="entry name" value="TonB/TolA_C"/>
</dbReference>
<dbReference type="NCBIfam" id="TIGR01352">
    <property type="entry name" value="tonB_Cterm"/>
    <property type="match status" value="1"/>
</dbReference>
<evidence type="ECO:0000256" key="9">
    <source>
        <dbReference type="ARBA" id="ARBA00023136"/>
    </source>
</evidence>
<feature type="domain" description="TonB C-terminal" evidence="11">
    <location>
        <begin position="186"/>
        <end position="276"/>
    </location>
</feature>
<protein>
    <submittedName>
        <fullName evidence="12">Energy transducer TonB</fullName>
    </submittedName>
</protein>
<feature type="compositionally biased region" description="Polar residues" evidence="10">
    <location>
        <begin position="141"/>
        <end position="152"/>
    </location>
</feature>
<dbReference type="RefSeq" id="WP_386719981.1">
    <property type="nucleotide sequence ID" value="NZ_JBHRSZ010000004.1"/>
</dbReference>